<evidence type="ECO:0000313" key="3">
    <source>
        <dbReference type="Proteomes" id="UP000502196"/>
    </source>
</evidence>
<dbReference type="EMBL" id="LR792683">
    <property type="protein sequence ID" value="CAB3392187.1"/>
    <property type="molecule type" value="Genomic_DNA"/>
</dbReference>
<dbReference type="Pfam" id="PF13470">
    <property type="entry name" value="PIN_3"/>
    <property type="match status" value="1"/>
</dbReference>
<evidence type="ECO:0000313" key="2">
    <source>
        <dbReference type="EMBL" id="CAB3392187.1"/>
    </source>
</evidence>
<dbReference type="PANTHER" id="PTHR34610:SF4">
    <property type="entry name" value="SLL8027 PROTEIN"/>
    <property type="match status" value="1"/>
</dbReference>
<dbReference type="SUPFAM" id="SSF88723">
    <property type="entry name" value="PIN domain-like"/>
    <property type="match status" value="1"/>
</dbReference>
<dbReference type="InterPro" id="IPR029060">
    <property type="entry name" value="PIN-like_dom_sf"/>
</dbReference>
<accession>A0A6F9E6P0</accession>
<sequence>MARLWCLDTNVLISGLVFRGPEHSLLRRLQDRQEPILWFPTIENEVQEVLARKFGTVDVDWADVFPIGARLIVPEPPPDQMEQAIEELRDPKDGPILAAARFYKADFLVTGDKDLLVLAPTEKILRIVTTSEACLLLRGE</sequence>
<dbReference type="Proteomes" id="UP000502196">
    <property type="component" value="Chromosome"/>
</dbReference>
<dbReference type="RefSeq" id="WP_170085296.1">
    <property type="nucleotide sequence ID" value="NZ_CP047971.1"/>
</dbReference>
<dbReference type="PANTHER" id="PTHR34610">
    <property type="entry name" value="SSL7007 PROTEIN"/>
    <property type="match status" value="1"/>
</dbReference>
<proteinExistence type="predicted"/>
<evidence type="ECO:0000259" key="1">
    <source>
        <dbReference type="Pfam" id="PF13470"/>
    </source>
</evidence>
<dbReference type="AlphaFoldDB" id="A0A6F9E6P0"/>
<reference evidence="2 3" key="1">
    <citation type="submission" date="2020-04" db="EMBL/GenBank/DDBJ databases">
        <authorList>
            <person name="Hogendoorn C."/>
        </authorList>
    </citation>
    <scope>NUCLEOTIDE SEQUENCE [LARGE SCALE GENOMIC DNA]</scope>
    <source>
        <strain evidence="2">COOX1</strain>
    </source>
</reference>
<name>A0A6F9E6P0_9BACL</name>
<feature type="domain" description="PIN" evidence="1">
    <location>
        <begin position="6"/>
        <end position="114"/>
    </location>
</feature>
<protein>
    <submittedName>
        <fullName evidence="2">Putative PIN family toxin of toxin-antitoxin system</fullName>
    </submittedName>
</protein>
<dbReference type="InterPro" id="IPR002850">
    <property type="entry name" value="PIN_toxin-like"/>
</dbReference>
<organism evidence="2 3">
    <name type="scientific">Kyrpidia spormannii</name>
    <dbReference type="NCBI Taxonomy" id="2055160"/>
    <lineage>
        <taxon>Bacteria</taxon>
        <taxon>Bacillati</taxon>
        <taxon>Bacillota</taxon>
        <taxon>Bacilli</taxon>
        <taxon>Bacillales</taxon>
        <taxon>Alicyclobacillaceae</taxon>
        <taxon>Kyrpidia</taxon>
    </lineage>
</organism>
<gene>
    <name evidence="2" type="ORF">COOX1_1285</name>
</gene>
<dbReference type="InterPro" id="IPR002716">
    <property type="entry name" value="PIN_dom"/>
</dbReference>